<reference evidence="2 4" key="1">
    <citation type="submission" date="2016-10" db="EMBL/GenBank/DDBJ databases">
        <authorList>
            <person name="Varghese N."/>
            <person name="Submissions S."/>
        </authorList>
    </citation>
    <scope>NUCLEOTIDE SEQUENCE [LARGE SCALE GENOMIC DNA]</scope>
    <source>
        <strain evidence="2 4">ATCC 43761</strain>
    </source>
</reference>
<proteinExistence type="predicted"/>
<keyword evidence="1" id="KW-0472">Membrane</keyword>
<keyword evidence="4" id="KW-1185">Reference proteome</keyword>
<name>A0AAX3UCA0_9LACO</name>
<keyword evidence="1" id="KW-0812">Transmembrane</keyword>
<dbReference type="EMBL" id="CP123735">
    <property type="protein sequence ID" value="WGO85296.1"/>
    <property type="molecule type" value="Genomic_DNA"/>
</dbReference>
<evidence type="ECO:0000313" key="3">
    <source>
        <dbReference type="EMBL" id="WGO85296.1"/>
    </source>
</evidence>
<dbReference type="AlphaFoldDB" id="A0AAX3UCA0"/>
<evidence type="ECO:0000256" key="1">
    <source>
        <dbReference type="SAM" id="Phobius"/>
    </source>
</evidence>
<reference evidence="3" key="2">
    <citation type="journal article" date="2022" name="Food Funct.">
        <title>Lactobacillus kefiranofaciens ZW18 from Kefir enhances the anti-tumor effect of anti-programmed cell death 1 (PD-1) immunotherapy by modulating the gut microbiota.</title>
        <authorList>
            <person name="Zhao J."/>
            <person name="Wang Y."/>
            <person name="Wang J."/>
            <person name="Lv M."/>
            <person name="Zhou C."/>
            <person name="Jia L."/>
            <person name="Geng W."/>
        </authorList>
    </citation>
    <scope>NUCLEOTIDE SEQUENCE</scope>
    <source>
        <strain evidence="3">ZW18</strain>
    </source>
</reference>
<dbReference type="Proteomes" id="UP001242513">
    <property type="component" value="Chromosome"/>
</dbReference>
<evidence type="ECO:0000313" key="5">
    <source>
        <dbReference type="Proteomes" id="UP001242513"/>
    </source>
</evidence>
<dbReference type="RefSeq" id="WP_013855026.1">
    <property type="nucleotide sequence ID" value="NZ_CP061341.1"/>
</dbReference>
<organism evidence="3 5">
    <name type="scientific">Lactobacillus kefiranofaciens</name>
    <dbReference type="NCBI Taxonomy" id="267818"/>
    <lineage>
        <taxon>Bacteria</taxon>
        <taxon>Bacillati</taxon>
        <taxon>Bacillota</taxon>
        <taxon>Bacilli</taxon>
        <taxon>Lactobacillales</taxon>
        <taxon>Lactobacillaceae</taxon>
        <taxon>Lactobacillus</taxon>
    </lineage>
</organism>
<gene>
    <name evidence="3" type="ORF">QEJ78_07870</name>
    <name evidence="2" type="ORF">SAMN02983011_01192</name>
</gene>
<feature type="transmembrane region" description="Helical" evidence="1">
    <location>
        <begin position="12"/>
        <end position="37"/>
    </location>
</feature>
<protein>
    <submittedName>
        <fullName evidence="3">Uncharacterized protein</fullName>
    </submittedName>
</protein>
<keyword evidence="1" id="KW-1133">Transmembrane helix</keyword>
<dbReference type="Proteomes" id="UP000181860">
    <property type="component" value="Unassembled WGS sequence"/>
</dbReference>
<dbReference type="GeneID" id="72687854"/>
<evidence type="ECO:0000313" key="4">
    <source>
        <dbReference type="Proteomes" id="UP000181860"/>
    </source>
</evidence>
<accession>A0AAX3UCA0</accession>
<dbReference type="EMBL" id="FMXC01000011">
    <property type="protein sequence ID" value="SDA53661.1"/>
    <property type="molecule type" value="Genomic_DNA"/>
</dbReference>
<evidence type="ECO:0000313" key="2">
    <source>
        <dbReference type="EMBL" id="SDA53661.1"/>
    </source>
</evidence>
<reference evidence="3" key="3">
    <citation type="submission" date="2023-04" db="EMBL/GenBank/DDBJ databases">
        <authorList>
            <person name="Wang Y."/>
        </authorList>
    </citation>
    <scope>NUCLEOTIDE SEQUENCE</scope>
    <source>
        <strain evidence="3">ZW18</strain>
    </source>
</reference>
<feature type="transmembrane region" description="Helical" evidence="1">
    <location>
        <begin position="49"/>
        <end position="82"/>
    </location>
</feature>
<sequence>MSSSEKIYLAKRISAIVAIITWVIALVLTAITIYNWIQAPHMPVIHDHFFALIGFIPIVSGFHPGIWCFDIAVLASIVWLFLHSFYSKENRCH</sequence>